<evidence type="ECO:0000313" key="2">
    <source>
        <dbReference type="Proteomes" id="UP000015445"/>
    </source>
</evidence>
<accession>T0HA13</accession>
<organism evidence="1 2">
    <name type="scientific">Leptospira alstonii serovar Pingchang str. 80-412</name>
    <dbReference type="NCBI Taxonomy" id="1218564"/>
    <lineage>
        <taxon>Bacteria</taxon>
        <taxon>Pseudomonadati</taxon>
        <taxon>Spirochaetota</taxon>
        <taxon>Spirochaetia</taxon>
        <taxon>Leptospirales</taxon>
        <taxon>Leptospiraceae</taxon>
        <taxon>Leptospira</taxon>
    </lineage>
</organism>
<proteinExistence type="predicted"/>
<evidence type="ECO:0000313" key="1">
    <source>
        <dbReference type="EMBL" id="EQA80618.1"/>
    </source>
</evidence>
<comment type="caution">
    <text evidence="1">The sequence shown here is derived from an EMBL/GenBank/DDBJ whole genome shotgun (WGS) entry which is preliminary data.</text>
</comment>
<protein>
    <recommendedName>
        <fullName evidence="3">Transposase domain protein</fullName>
    </recommendedName>
</protein>
<gene>
    <name evidence="1" type="ORF">LEP1GSC193_3867</name>
</gene>
<evidence type="ECO:0008006" key="3">
    <source>
        <dbReference type="Google" id="ProtNLM"/>
    </source>
</evidence>
<reference evidence="1" key="1">
    <citation type="submission" date="2013-05" db="EMBL/GenBank/DDBJ databases">
        <authorList>
            <person name="Harkins D.M."/>
            <person name="Durkin A.S."/>
            <person name="Brinkac L.M."/>
            <person name="Haft D.H."/>
            <person name="Selengut J.D."/>
            <person name="Sanka R."/>
            <person name="DePew J."/>
            <person name="Purushe J."/>
            <person name="Galloway R.L."/>
            <person name="Vinetz J.M."/>
            <person name="Sutton G.G."/>
            <person name="Nierman W.C."/>
            <person name="Fouts D.E."/>
        </authorList>
    </citation>
    <scope>NUCLEOTIDE SEQUENCE [LARGE SCALE GENOMIC DNA]</scope>
    <source>
        <strain evidence="1">80-412</strain>
    </source>
</reference>
<sequence>MFQSAKQHVILLVYSKVFIFRQNGAPSGLENRGLDAKHLPQNKKTNRRNVMKRKVYVGMDVHKETISIAYLT</sequence>
<dbReference type="EMBL" id="AOHD02000034">
    <property type="protein sequence ID" value="EQA80618.1"/>
    <property type="molecule type" value="Genomic_DNA"/>
</dbReference>
<feature type="non-terminal residue" evidence="1">
    <location>
        <position position="72"/>
    </location>
</feature>
<name>T0HA13_9LEPT</name>
<dbReference type="AlphaFoldDB" id="T0HA13"/>
<keyword evidence="2" id="KW-1185">Reference proteome</keyword>
<dbReference type="Proteomes" id="UP000015445">
    <property type="component" value="Unassembled WGS sequence"/>
</dbReference>